<protein>
    <submittedName>
        <fullName evidence="1">Uncharacterized protein</fullName>
    </submittedName>
</protein>
<proteinExistence type="predicted"/>
<sequence length="128" mass="14797">MVHWVALWATALDEVVQEARPHDADAFVAYLSWFLPRTRTQVQHVPAKPPTETAPVTQTYPRARDVNYDRTIDLIADLDRQLMYGIDNFPVMNLVQQRSLLTRVKDGCRRFLSGVTYRGRHEDVVHPP</sequence>
<dbReference type="AlphaFoldDB" id="A0A4U6WC54"/>
<dbReference type="EMBL" id="CM016552">
    <property type="protein sequence ID" value="TKW40308.1"/>
    <property type="molecule type" value="Genomic_DNA"/>
</dbReference>
<accession>A0A4U6WC54</accession>
<keyword evidence="2" id="KW-1185">Reference proteome</keyword>
<evidence type="ECO:0000313" key="2">
    <source>
        <dbReference type="Proteomes" id="UP000298652"/>
    </source>
</evidence>
<dbReference type="Gramene" id="TKW40308">
    <property type="protein sequence ID" value="TKW40308"/>
    <property type="gene ID" value="SEVIR_1G237472v2"/>
</dbReference>
<evidence type="ECO:0000313" key="1">
    <source>
        <dbReference type="EMBL" id="TKW40308.1"/>
    </source>
</evidence>
<name>A0A4U6WC54_SETVI</name>
<organism evidence="1 2">
    <name type="scientific">Setaria viridis</name>
    <name type="common">Green bristlegrass</name>
    <name type="synonym">Setaria italica subsp. viridis</name>
    <dbReference type="NCBI Taxonomy" id="4556"/>
    <lineage>
        <taxon>Eukaryota</taxon>
        <taxon>Viridiplantae</taxon>
        <taxon>Streptophyta</taxon>
        <taxon>Embryophyta</taxon>
        <taxon>Tracheophyta</taxon>
        <taxon>Spermatophyta</taxon>
        <taxon>Magnoliopsida</taxon>
        <taxon>Liliopsida</taxon>
        <taxon>Poales</taxon>
        <taxon>Poaceae</taxon>
        <taxon>PACMAD clade</taxon>
        <taxon>Panicoideae</taxon>
        <taxon>Panicodae</taxon>
        <taxon>Paniceae</taxon>
        <taxon>Cenchrinae</taxon>
        <taxon>Setaria</taxon>
    </lineage>
</organism>
<dbReference type="Proteomes" id="UP000298652">
    <property type="component" value="Chromosome 1"/>
</dbReference>
<gene>
    <name evidence="1" type="ORF">SEVIR_1G237472v2</name>
</gene>
<reference evidence="1" key="1">
    <citation type="submission" date="2019-03" db="EMBL/GenBank/DDBJ databases">
        <title>WGS assembly of Setaria viridis.</title>
        <authorList>
            <person name="Huang P."/>
            <person name="Jenkins J."/>
            <person name="Grimwood J."/>
            <person name="Barry K."/>
            <person name="Healey A."/>
            <person name="Mamidi S."/>
            <person name="Sreedasyam A."/>
            <person name="Shu S."/>
            <person name="Feldman M."/>
            <person name="Wu J."/>
            <person name="Yu Y."/>
            <person name="Chen C."/>
            <person name="Johnson J."/>
            <person name="Rokhsar D."/>
            <person name="Baxter I."/>
            <person name="Schmutz J."/>
            <person name="Brutnell T."/>
            <person name="Kellogg E."/>
        </authorList>
    </citation>
    <scope>NUCLEOTIDE SEQUENCE [LARGE SCALE GENOMIC DNA]</scope>
</reference>